<dbReference type="AlphaFoldDB" id="A0AAD9UIW6"/>
<organism evidence="1 2">
    <name type="scientific">Ridgeia piscesae</name>
    <name type="common">Tubeworm</name>
    <dbReference type="NCBI Taxonomy" id="27915"/>
    <lineage>
        <taxon>Eukaryota</taxon>
        <taxon>Metazoa</taxon>
        <taxon>Spiralia</taxon>
        <taxon>Lophotrochozoa</taxon>
        <taxon>Annelida</taxon>
        <taxon>Polychaeta</taxon>
        <taxon>Sedentaria</taxon>
        <taxon>Canalipalpata</taxon>
        <taxon>Sabellida</taxon>
        <taxon>Siboglinidae</taxon>
        <taxon>Ridgeia</taxon>
    </lineage>
</organism>
<dbReference type="InterPro" id="IPR019516">
    <property type="entry name" value="Glomulin/ALF4"/>
</dbReference>
<dbReference type="GO" id="GO:0055105">
    <property type="term" value="F:ubiquitin-protein transferase inhibitor activity"/>
    <property type="evidence" value="ECO:0007669"/>
    <property type="project" value="TreeGrafter"/>
</dbReference>
<keyword evidence="2" id="KW-1185">Reference proteome</keyword>
<dbReference type="EMBL" id="JAODUO010000065">
    <property type="protein sequence ID" value="KAK2190902.1"/>
    <property type="molecule type" value="Genomic_DNA"/>
</dbReference>
<accession>A0AAD9UIW6</accession>
<evidence type="ECO:0008006" key="3">
    <source>
        <dbReference type="Google" id="ProtNLM"/>
    </source>
</evidence>
<dbReference type="GO" id="GO:0005737">
    <property type="term" value="C:cytoplasm"/>
    <property type="evidence" value="ECO:0007669"/>
    <property type="project" value="TreeGrafter"/>
</dbReference>
<name>A0AAD9UIW6_RIDPI</name>
<evidence type="ECO:0000313" key="2">
    <source>
        <dbReference type="Proteomes" id="UP001209878"/>
    </source>
</evidence>
<evidence type="ECO:0000313" key="1">
    <source>
        <dbReference type="EMBL" id="KAK2190902.1"/>
    </source>
</evidence>
<dbReference type="Proteomes" id="UP001209878">
    <property type="component" value="Unassembled WGS sequence"/>
</dbReference>
<protein>
    <recommendedName>
        <fullName evidence="3">Glomulin</fullName>
    </recommendedName>
</protein>
<dbReference type="InterPro" id="IPR013877">
    <property type="entry name" value="YAP-bd/ALF4/Glomulin"/>
</dbReference>
<dbReference type="Pfam" id="PF08568">
    <property type="entry name" value="Kinetochor_Ybp2"/>
    <property type="match status" value="1"/>
</dbReference>
<dbReference type="SUPFAM" id="SSF48371">
    <property type="entry name" value="ARM repeat"/>
    <property type="match status" value="1"/>
</dbReference>
<dbReference type="PANTHER" id="PTHR15430">
    <property type="entry name" value="GLOMULIN"/>
    <property type="match status" value="1"/>
</dbReference>
<dbReference type="PANTHER" id="PTHR15430:SF1">
    <property type="entry name" value="GLOMULIN"/>
    <property type="match status" value="1"/>
</dbReference>
<proteinExistence type="predicted"/>
<reference evidence="1" key="1">
    <citation type="journal article" date="2023" name="Mol. Biol. Evol.">
        <title>Third-Generation Sequencing Reveals the Adaptive Role of the Epigenome in Three Deep-Sea Polychaetes.</title>
        <authorList>
            <person name="Perez M."/>
            <person name="Aroh O."/>
            <person name="Sun Y."/>
            <person name="Lan Y."/>
            <person name="Juniper S.K."/>
            <person name="Young C.R."/>
            <person name="Angers B."/>
            <person name="Qian P.Y."/>
        </authorList>
    </citation>
    <scope>NUCLEOTIDE SEQUENCE</scope>
    <source>
        <strain evidence="1">R07B-5</strain>
    </source>
</reference>
<gene>
    <name evidence="1" type="ORF">NP493_65g05004</name>
</gene>
<comment type="caution">
    <text evidence="1">The sequence shown here is derived from an EMBL/GenBank/DDBJ whole genome shotgun (WGS) entry which is preliminary data.</text>
</comment>
<dbReference type="InterPro" id="IPR016024">
    <property type="entry name" value="ARM-type_fold"/>
</dbReference>
<sequence length="614" mass="69293">MATTNIETSSTVVESTLIQEVVELLEAVKTKPAVKMIKDPANIDRVKEAAWDLVPQLCSFLTSERELETVSVVCACEEILQYLSDVGNAKELLLVLLEQADMFKDDIKFKALLRPVQRCLQRLPSRKGNPIGIALETLCAHIQELPLPEDYQLEDAERQLLEADETVRRICSCVTAILTFIKPFAEEVSWKNRHTDTSKTATRTSNKQVKELMGHLMKILSHPLAFIDLSVTDSSSISRGRECAERLVTFMSYLHADFHKALVQILEDNHAIEKEQKRTKEQQKDSPADMDELDTLIAEPVSKLGLGTFAYLVFGENLCSDNVPCVYRLEYLFEFNLPFMNALLETPESMVRLKGVALFVSLLEHMPALTLSSHLLEFAPMKQLLQNLLHVIVYCPPKDIRQSAVKGLSSLLQKFELAGRYMLILILLKSSTHAGVTGYVIQLLKNEIDRNLKSDQLNAFFCGSQLEKLLRLIFTLPEGVETDLLDQSECVMAALNLLRYLVLRDKPSEDFTGIWQQIPRLQEVYCGPLQTAIDMSHAHYALDIERTAKGECMADSSLETSLSVSGHVMPEMDDKQRMSLLTTALHTFDMMQSILSRVTELIDIQRKTQLENSA</sequence>